<keyword evidence="10 12" id="KW-1133">Transmembrane helix</keyword>
<keyword evidence="6 12" id="KW-1003">Cell membrane</keyword>
<comment type="similarity">
    <text evidence="3 12">Belongs to the CcmD/CycX/HelD family.</text>
</comment>
<evidence type="ECO:0000313" key="15">
    <source>
        <dbReference type="Proteomes" id="UP000008209"/>
    </source>
</evidence>
<evidence type="ECO:0000256" key="13">
    <source>
        <dbReference type="SAM" id="MobiDB-lite"/>
    </source>
</evidence>
<evidence type="ECO:0000256" key="1">
    <source>
        <dbReference type="ARBA" id="ARBA00002442"/>
    </source>
</evidence>
<gene>
    <name evidence="14" type="ordered locus">Sput200_0724</name>
</gene>
<evidence type="ECO:0000256" key="6">
    <source>
        <dbReference type="ARBA" id="ARBA00022475"/>
    </source>
</evidence>
<keyword evidence="8 12" id="KW-0812">Transmembrane</keyword>
<keyword evidence="9 12" id="KW-0201">Cytochrome c-type biogenesis</keyword>
<dbReference type="Proteomes" id="UP000008209">
    <property type="component" value="Chromosome"/>
</dbReference>
<evidence type="ECO:0000256" key="9">
    <source>
        <dbReference type="ARBA" id="ARBA00022748"/>
    </source>
</evidence>
<name>E6XJM9_SHEP2</name>
<evidence type="ECO:0000256" key="12">
    <source>
        <dbReference type="RuleBase" id="RU363101"/>
    </source>
</evidence>
<dbReference type="GO" id="GO:1903607">
    <property type="term" value="P:cytochrome c biosynthetic process"/>
    <property type="evidence" value="ECO:0007669"/>
    <property type="project" value="TreeGrafter"/>
</dbReference>
<dbReference type="PANTHER" id="PTHR37531">
    <property type="entry name" value="HEME EXPORTER PROTEIN D"/>
    <property type="match status" value="1"/>
</dbReference>
<dbReference type="AlphaFoldDB" id="E6XJM9"/>
<dbReference type="GO" id="GO:0005886">
    <property type="term" value="C:plasma membrane"/>
    <property type="evidence" value="ECO:0007669"/>
    <property type="project" value="UniProtKB-SubCell"/>
</dbReference>
<evidence type="ECO:0000256" key="7">
    <source>
        <dbReference type="ARBA" id="ARBA00022519"/>
    </source>
</evidence>
<sequence>MQFESFSEFLNMGGYGFYVWLAYGVTFFCLGTLVIVSAKGQANVLTEIAIKMAREERLKETREPKSLMPEVKNDSHLR</sequence>
<reference evidence="14 15" key="1">
    <citation type="submission" date="2011-01" db="EMBL/GenBank/DDBJ databases">
        <title>Complete sequence of Shewanella putrefaciens 200.</title>
        <authorList>
            <consortium name="US DOE Joint Genome Institute"/>
            <person name="Lucas S."/>
            <person name="Copeland A."/>
            <person name="Lapidus A."/>
            <person name="Cheng J.-F."/>
            <person name="Bruce D."/>
            <person name="Goodwin L."/>
            <person name="Pitluck S."/>
            <person name="Munk A.C."/>
            <person name="Detter J.C."/>
            <person name="Han C."/>
            <person name="Tapia R."/>
            <person name="Land M."/>
            <person name="Hauser L."/>
            <person name="Chang Y.-J."/>
            <person name="Jeffries C."/>
            <person name="Kyrpides N."/>
            <person name="Ivanova N."/>
            <person name="Mikhailova N."/>
            <person name="Kolker E."/>
            <person name="Lawrence C."/>
            <person name="McCue L.A."/>
            <person name="DiChristina T."/>
            <person name="Nealson K."/>
            <person name="Fredrickson J.K."/>
            <person name="Woyke T."/>
        </authorList>
    </citation>
    <scope>NUCLEOTIDE SEQUENCE [LARGE SCALE GENOMIC DNA]</scope>
    <source>
        <strain evidence="14 15">200</strain>
    </source>
</reference>
<evidence type="ECO:0000256" key="11">
    <source>
        <dbReference type="ARBA" id="ARBA00023136"/>
    </source>
</evidence>
<feature type="transmembrane region" description="Helical" evidence="12">
    <location>
        <begin position="15"/>
        <end position="36"/>
    </location>
</feature>
<keyword evidence="11 12" id="KW-0472">Membrane</keyword>
<organism evidence="14 15">
    <name type="scientific">Shewanella putrefaciens (strain 200)</name>
    <dbReference type="NCBI Taxonomy" id="399804"/>
    <lineage>
        <taxon>Bacteria</taxon>
        <taxon>Pseudomonadati</taxon>
        <taxon>Pseudomonadota</taxon>
        <taxon>Gammaproteobacteria</taxon>
        <taxon>Alteromonadales</taxon>
        <taxon>Shewanellaceae</taxon>
        <taxon>Shewanella</taxon>
    </lineage>
</organism>
<dbReference type="GO" id="GO:0017004">
    <property type="term" value="P:cytochrome complex assembly"/>
    <property type="evidence" value="ECO:0007669"/>
    <property type="project" value="UniProtKB-KW"/>
</dbReference>
<evidence type="ECO:0000256" key="8">
    <source>
        <dbReference type="ARBA" id="ARBA00022692"/>
    </source>
</evidence>
<dbReference type="HOGENOM" id="CLU_180892_0_1_6"/>
<evidence type="ECO:0000256" key="3">
    <source>
        <dbReference type="ARBA" id="ARBA00008741"/>
    </source>
</evidence>
<evidence type="ECO:0000256" key="4">
    <source>
        <dbReference type="ARBA" id="ARBA00016461"/>
    </source>
</evidence>
<dbReference type="PATRIC" id="fig|399804.5.peg.741"/>
<keyword evidence="7 12" id="KW-0997">Cell inner membrane</keyword>
<dbReference type="KEGG" id="shp:Sput200_0724"/>
<feature type="region of interest" description="Disordered" evidence="13">
    <location>
        <begin position="59"/>
        <end position="78"/>
    </location>
</feature>
<dbReference type="OrthoDB" id="9815607at2"/>
<dbReference type="NCBIfam" id="TIGR03141">
    <property type="entry name" value="cytochro_ccmD"/>
    <property type="match status" value="1"/>
</dbReference>
<dbReference type="InterPro" id="IPR052075">
    <property type="entry name" value="Heme_exporter_D"/>
</dbReference>
<dbReference type="EMBL" id="CP002457">
    <property type="protein sequence ID" value="ADV53205.1"/>
    <property type="molecule type" value="Genomic_DNA"/>
</dbReference>
<keyword evidence="5 12" id="KW-0813">Transport</keyword>
<dbReference type="InterPro" id="IPR007078">
    <property type="entry name" value="Haem_export_protD_CcmD"/>
</dbReference>
<accession>E6XJM9</accession>
<evidence type="ECO:0000313" key="14">
    <source>
        <dbReference type="EMBL" id="ADV53205.1"/>
    </source>
</evidence>
<protein>
    <recommendedName>
        <fullName evidence="4 12">Heme exporter protein D</fullName>
    </recommendedName>
</protein>
<dbReference type="GO" id="GO:0015886">
    <property type="term" value="P:heme transport"/>
    <property type="evidence" value="ECO:0007669"/>
    <property type="project" value="InterPro"/>
</dbReference>
<evidence type="ECO:0000256" key="10">
    <source>
        <dbReference type="ARBA" id="ARBA00022989"/>
    </source>
</evidence>
<proteinExistence type="inferred from homology"/>
<comment type="subcellular location">
    <subcellularLocation>
        <location evidence="2 12">Cell inner membrane</location>
        <topology evidence="2 12">Single-pass membrane protein</topology>
    </subcellularLocation>
</comment>
<dbReference type="Pfam" id="PF04995">
    <property type="entry name" value="CcmD"/>
    <property type="match status" value="1"/>
</dbReference>
<evidence type="ECO:0000256" key="5">
    <source>
        <dbReference type="ARBA" id="ARBA00022448"/>
    </source>
</evidence>
<dbReference type="PANTHER" id="PTHR37531:SF1">
    <property type="entry name" value="HEME EXPORTER PROTEIN D"/>
    <property type="match status" value="1"/>
</dbReference>
<comment type="function">
    <text evidence="1 12">Required for the export of heme to the periplasm for the biogenesis of c-type cytochromes.</text>
</comment>
<evidence type="ECO:0000256" key="2">
    <source>
        <dbReference type="ARBA" id="ARBA00004377"/>
    </source>
</evidence>